<dbReference type="Pfam" id="PF20240">
    <property type="entry name" value="DUF6597"/>
    <property type="match status" value="1"/>
</dbReference>
<evidence type="ECO:0000313" key="6">
    <source>
        <dbReference type="Proteomes" id="UP001596106"/>
    </source>
</evidence>
<proteinExistence type="predicted"/>
<dbReference type="PANTHER" id="PTHR46796:SF13">
    <property type="entry name" value="HTH-TYPE TRANSCRIPTIONAL ACTIVATOR RHAS"/>
    <property type="match status" value="1"/>
</dbReference>
<dbReference type="Pfam" id="PF12833">
    <property type="entry name" value="HTH_18"/>
    <property type="match status" value="1"/>
</dbReference>
<dbReference type="Gene3D" id="1.10.10.60">
    <property type="entry name" value="Homeodomain-like"/>
    <property type="match status" value="1"/>
</dbReference>
<keyword evidence="6" id="KW-1185">Reference proteome</keyword>
<feature type="domain" description="HTH araC/xylS-type" evidence="4">
    <location>
        <begin position="156"/>
        <end position="252"/>
    </location>
</feature>
<keyword evidence="2" id="KW-0238">DNA-binding</keyword>
<dbReference type="InterPro" id="IPR009057">
    <property type="entry name" value="Homeodomain-like_sf"/>
</dbReference>
<dbReference type="SMART" id="SM00342">
    <property type="entry name" value="HTH_ARAC"/>
    <property type="match status" value="1"/>
</dbReference>
<accession>A0ABW0IA77</accession>
<evidence type="ECO:0000256" key="1">
    <source>
        <dbReference type="ARBA" id="ARBA00023015"/>
    </source>
</evidence>
<dbReference type="Proteomes" id="UP001596106">
    <property type="component" value="Unassembled WGS sequence"/>
</dbReference>
<evidence type="ECO:0000256" key="2">
    <source>
        <dbReference type="ARBA" id="ARBA00023125"/>
    </source>
</evidence>
<dbReference type="RefSeq" id="WP_379845363.1">
    <property type="nucleotide sequence ID" value="NZ_JBHSMA010000003.1"/>
</dbReference>
<evidence type="ECO:0000259" key="4">
    <source>
        <dbReference type="PROSITE" id="PS01124"/>
    </source>
</evidence>
<dbReference type="InterPro" id="IPR018060">
    <property type="entry name" value="HTH_AraC"/>
</dbReference>
<keyword evidence="1" id="KW-0805">Transcription regulation</keyword>
<dbReference type="InterPro" id="IPR046532">
    <property type="entry name" value="DUF6597"/>
</dbReference>
<evidence type="ECO:0000256" key="3">
    <source>
        <dbReference type="ARBA" id="ARBA00023163"/>
    </source>
</evidence>
<dbReference type="InterPro" id="IPR050204">
    <property type="entry name" value="AraC_XylS_family_regulators"/>
</dbReference>
<name>A0ABW0IA77_9BACT</name>
<dbReference type="PANTHER" id="PTHR46796">
    <property type="entry name" value="HTH-TYPE TRANSCRIPTIONAL ACTIVATOR RHAS-RELATED"/>
    <property type="match status" value="1"/>
</dbReference>
<dbReference type="EMBL" id="JBHSMA010000003">
    <property type="protein sequence ID" value="MFC5410196.1"/>
    <property type="molecule type" value="Genomic_DNA"/>
</dbReference>
<protein>
    <submittedName>
        <fullName evidence="5">Helix-turn-helix domain-containing protein</fullName>
    </submittedName>
</protein>
<keyword evidence="3" id="KW-0804">Transcription</keyword>
<dbReference type="SUPFAM" id="SSF46689">
    <property type="entry name" value="Homeodomain-like"/>
    <property type="match status" value="1"/>
</dbReference>
<sequence length="256" mass="28982">MQRFLPADPLKPFVRAYLLIESATGTENRVVPDTSIVLAFRYKGAITQHTHEGQPRDLPFSAITGLRKSSRLIRYASDTATLLVLFREGGAAAFFREPLHELFGLSLSLDELIGRRALAETEERLAEAQNHAQRIALVERFLVARLRSAKPEHRVNQAVSILKTAHGHIGIKSLAQSLWFSQDAFEKQFRRAVGASPKQFASILRFRHLIESHAADRSLTDLAYEAGYFDQAHFIKDFRSFTGQTPKAFFKTGRFW</sequence>
<evidence type="ECO:0000313" key="5">
    <source>
        <dbReference type="EMBL" id="MFC5410196.1"/>
    </source>
</evidence>
<gene>
    <name evidence="5" type="ORF">ACFPMF_12800</name>
</gene>
<dbReference type="PROSITE" id="PS01124">
    <property type="entry name" value="HTH_ARAC_FAMILY_2"/>
    <property type="match status" value="1"/>
</dbReference>
<organism evidence="5 6">
    <name type="scientific">Larkinella bovis</name>
    <dbReference type="NCBI Taxonomy" id="683041"/>
    <lineage>
        <taxon>Bacteria</taxon>
        <taxon>Pseudomonadati</taxon>
        <taxon>Bacteroidota</taxon>
        <taxon>Cytophagia</taxon>
        <taxon>Cytophagales</taxon>
        <taxon>Spirosomataceae</taxon>
        <taxon>Larkinella</taxon>
    </lineage>
</organism>
<reference evidence="6" key="1">
    <citation type="journal article" date="2019" name="Int. J. Syst. Evol. Microbiol.">
        <title>The Global Catalogue of Microorganisms (GCM) 10K type strain sequencing project: providing services to taxonomists for standard genome sequencing and annotation.</title>
        <authorList>
            <consortium name="The Broad Institute Genomics Platform"/>
            <consortium name="The Broad Institute Genome Sequencing Center for Infectious Disease"/>
            <person name="Wu L."/>
            <person name="Ma J."/>
        </authorList>
    </citation>
    <scope>NUCLEOTIDE SEQUENCE [LARGE SCALE GENOMIC DNA]</scope>
    <source>
        <strain evidence="6">CCUG 55250</strain>
    </source>
</reference>
<comment type="caution">
    <text evidence="5">The sequence shown here is derived from an EMBL/GenBank/DDBJ whole genome shotgun (WGS) entry which is preliminary data.</text>
</comment>